<organism evidence="2 3">
    <name type="scientific">Striga asiatica</name>
    <name type="common">Asiatic witchweed</name>
    <name type="synonym">Buchnera asiatica</name>
    <dbReference type="NCBI Taxonomy" id="4170"/>
    <lineage>
        <taxon>Eukaryota</taxon>
        <taxon>Viridiplantae</taxon>
        <taxon>Streptophyta</taxon>
        <taxon>Embryophyta</taxon>
        <taxon>Tracheophyta</taxon>
        <taxon>Spermatophyta</taxon>
        <taxon>Magnoliopsida</taxon>
        <taxon>eudicotyledons</taxon>
        <taxon>Gunneridae</taxon>
        <taxon>Pentapetalae</taxon>
        <taxon>asterids</taxon>
        <taxon>lamiids</taxon>
        <taxon>Lamiales</taxon>
        <taxon>Orobanchaceae</taxon>
        <taxon>Buchnereae</taxon>
        <taxon>Striga</taxon>
    </lineage>
</organism>
<keyword evidence="3" id="KW-1185">Reference proteome</keyword>
<protein>
    <submittedName>
        <fullName evidence="2">ENTH/VHS/GAT family protein</fullName>
    </submittedName>
</protein>
<accession>A0A5A7RG59</accession>
<gene>
    <name evidence="2" type="ORF">STAS_33912</name>
</gene>
<evidence type="ECO:0000313" key="2">
    <source>
        <dbReference type="EMBL" id="GER56197.1"/>
    </source>
</evidence>
<feature type="region of interest" description="Disordered" evidence="1">
    <location>
        <begin position="61"/>
        <end position="88"/>
    </location>
</feature>
<proteinExistence type="predicted"/>
<feature type="compositionally biased region" description="Polar residues" evidence="1">
    <location>
        <begin position="155"/>
        <end position="175"/>
    </location>
</feature>
<comment type="caution">
    <text evidence="2">The sequence shown here is derived from an EMBL/GenBank/DDBJ whole genome shotgun (WGS) entry which is preliminary data.</text>
</comment>
<reference evidence="3" key="1">
    <citation type="journal article" date="2019" name="Curr. Biol.">
        <title>Genome Sequence of Striga asiatica Provides Insight into the Evolution of Plant Parasitism.</title>
        <authorList>
            <person name="Yoshida S."/>
            <person name="Kim S."/>
            <person name="Wafula E.K."/>
            <person name="Tanskanen J."/>
            <person name="Kim Y.M."/>
            <person name="Honaas L."/>
            <person name="Yang Z."/>
            <person name="Spallek T."/>
            <person name="Conn C.E."/>
            <person name="Ichihashi Y."/>
            <person name="Cheong K."/>
            <person name="Cui S."/>
            <person name="Der J.P."/>
            <person name="Gundlach H."/>
            <person name="Jiao Y."/>
            <person name="Hori C."/>
            <person name="Ishida J.K."/>
            <person name="Kasahara H."/>
            <person name="Kiba T."/>
            <person name="Kim M.S."/>
            <person name="Koo N."/>
            <person name="Laohavisit A."/>
            <person name="Lee Y.H."/>
            <person name="Lumba S."/>
            <person name="McCourt P."/>
            <person name="Mortimer J.C."/>
            <person name="Mutuku J.M."/>
            <person name="Nomura T."/>
            <person name="Sasaki-Sekimoto Y."/>
            <person name="Seto Y."/>
            <person name="Wang Y."/>
            <person name="Wakatake T."/>
            <person name="Sakakibara H."/>
            <person name="Demura T."/>
            <person name="Yamaguchi S."/>
            <person name="Yoneyama K."/>
            <person name="Manabe R.I."/>
            <person name="Nelson D.C."/>
            <person name="Schulman A.H."/>
            <person name="Timko M.P."/>
            <person name="dePamphilis C.W."/>
            <person name="Choi D."/>
            <person name="Shirasu K."/>
        </authorList>
    </citation>
    <scope>NUCLEOTIDE SEQUENCE [LARGE SCALE GENOMIC DNA]</scope>
    <source>
        <strain evidence="3">cv. UVA1</strain>
    </source>
</reference>
<evidence type="ECO:0000256" key="1">
    <source>
        <dbReference type="SAM" id="MobiDB-lite"/>
    </source>
</evidence>
<dbReference type="AlphaFoldDB" id="A0A5A7RG59"/>
<dbReference type="Proteomes" id="UP000325081">
    <property type="component" value="Unassembled WGS sequence"/>
</dbReference>
<evidence type="ECO:0000313" key="3">
    <source>
        <dbReference type="Proteomes" id="UP000325081"/>
    </source>
</evidence>
<feature type="region of interest" description="Disordered" evidence="1">
    <location>
        <begin position="155"/>
        <end position="176"/>
    </location>
</feature>
<dbReference type="EMBL" id="BKCP01012514">
    <property type="protein sequence ID" value="GER56197.1"/>
    <property type="molecule type" value="Genomic_DNA"/>
</dbReference>
<name>A0A5A7RG59_STRAF</name>
<sequence>MKFSDELGVVGRLAGGTFSGGEIASLTHSGITSEATPPVRQEVQGKSGKILKDTKIHDLPVAGSSDFNRAEHNGPKIEAPVTGSSNGNPPVTSRLFAADSVDVANQSCLPVHFGSLPVLSKMVHTVNSGASDNCNPQLQYHSVSINPSLGQTLHSQREATPSLPTRSRGHLNTTVDDVPPTARTINPDGRAVRAIMATEIHKYMLCFNVFKIMFPSPICIVQ</sequence>